<keyword evidence="2" id="KW-1185">Reference proteome</keyword>
<dbReference type="KEGG" id="rul:UC8_15660"/>
<accession>A0A5B9QPH2</accession>
<proteinExistence type="predicted"/>
<evidence type="ECO:0000313" key="1">
    <source>
        <dbReference type="EMBL" id="QEG39570.1"/>
    </source>
</evidence>
<organism evidence="1 2">
    <name type="scientific">Roseimaritima ulvae</name>
    <dbReference type="NCBI Taxonomy" id="980254"/>
    <lineage>
        <taxon>Bacteria</taxon>
        <taxon>Pseudomonadati</taxon>
        <taxon>Planctomycetota</taxon>
        <taxon>Planctomycetia</taxon>
        <taxon>Pirellulales</taxon>
        <taxon>Pirellulaceae</taxon>
        <taxon>Roseimaritima</taxon>
    </lineage>
</organism>
<protein>
    <submittedName>
        <fullName evidence="1">Uncharacterized protein</fullName>
    </submittedName>
</protein>
<dbReference type="AlphaFoldDB" id="A0A5B9QPH2"/>
<reference evidence="1 2" key="1">
    <citation type="submission" date="2019-08" db="EMBL/GenBank/DDBJ databases">
        <title>Deep-cultivation of Planctomycetes and their phenomic and genomic characterization uncovers novel biology.</title>
        <authorList>
            <person name="Wiegand S."/>
            <person name="Jogler M."/>
            <person name="Boedeker C."/>
            <person name="Pinto D."/>
            <person name="Vollmers J."/>
            <person name="Rivas-Marin E."/>
            <person name="Kohn T."/>
            <person name="Peeters S.H."/>
            <person name="Heuer A."/>
            <person name="Rast P."/>
            <person name="Oberbeckmann S."/>
            <person name="Bunk B."/>
            <person name="Jeske O."/>
            <person name="Meyerdierks A."/>
            <person name="Storesund J.E."/>
            <person name="Kallscheuer N."/>
            <person name="Luecker S."/>
            <person name="Lage O.M."/>
            <person name="Pohl T."/>
            <person name="Merkel B.J."/>
            <person name="Hornburger P."/>
            <person name="Mueller R.-W."/>
            <person name="Bruemmer F."/>
            <person name="Labrenz M."/>
            <person name="Spormann A.M."/>
            <person name="Op den Camp H."/>
            <person name="Overmann J."/>
            <person name="Amann R."/>
            <person name="Jetten M.S.M."/>
            <person name="Mascher T."/>
            <person name="Medema M.H."/>
            <person name="Devos D.P."/>
            <person name="Kaster A.-K."/>
            <person name="Ovreas L."/>
            <person name="Rohde M."/>
            <person name="Galperin M.Y."/>
            <person name="Jogler C."/>
        </authorList>
    </citation>
    <scope>NUCLEOTIDE SEQUENCE [LARGE SCALE GENOMIC DNA]</scope>
    <source>
        <strain evidence="1 2">UC8</strain>
    </source>
</reference>
<name>A0A5B9QPH2_9BACT</name>
<gene>
    <name evidence="1" type="ORF">UC8_15660</name>
</gene>
<dbReference type="Proteomes" id="UP000325286">
    <property type="component" value="Chromosome"/>
</dbReference>
<dbReference type="EMBL" id="CP042914">
    <property type="protein sequence ID" value="QEG39570.1"/>
    <property type="molecule type" value="Genomic_DNA"/>
</dbReference>
<evidence type="ECO:0000313" key="2">
    <source>
        <dbReference type="Proteomes" id="UP000325286"/>
    </source>
</evidence>
<sequence length="50" mass="5391">MNYQGNQRLTGSVLGPAKLLLMLLAKPWRTAATGSPTITTHLTAIRRAEA</sequence>